<dbReference type="AlphaFoldDB" id="A0A397VEX8"/>
<dbReference type="Gene3D" id="3.40.50.410">
    <property type="entry name" value="von Willebrand factor, type A domain"/>
    <property type="match status" value="1"/>
</dbReference>
<sequence>MESVFSFIETRKNLRKSTPVVQMAIDRDTVSPVLFNSSATAIFENRRLSHSDELLQEMMKYSAGGVKNFAEGIKCASNLINKYHDPLKVNLVIFLSDGLGILPENKLRELCQLETNLE</sequence>
<dbReference type="STRING" id="44941.A0A397VEX8"/>
<dbReference type="SUPFAM" id="SSF53300">
    <property type="entry name" value="vWA-like"/>
    <property type="match status" value="1"/>
</dbReference>
<keyword evidence="2" id="KW-1185">Reference proteome</keyword>
<evidence type="ECO:0008006" key="3">
    <source>
        <dbReference type="Google" id="ProtNLM"/>
    </source>
</evidence>
<dbReference type="EMBL" id="QKWP01000419">
    <property type="protein sequence ID" value="RIB20391.1"/>
    <property type="molecule type" value="Genomic_DNA"/>
</dbReference>
<dbReference type="OrthoDB" id="2343366at2759"/>
<dbReference type="Proteomes" id="UP000266673">
    <property type="component" value="Unassembled WGS sequence"/>
</dbReference>
<reference evidence="1 2" key="1">
    <citation type="submission" date="2018-06" db="EMBL/GenBank/DDBJ databases">
        <title>Comparative genomics reveals the genomic features of Rhizophagus irregularis, R. cerebriforme, R. diaphanum and Gigaspora rosea, and their symbiotic lifestyle signature.</title>
        <authorList>
            <person name="Morin E."/>
            <person name="San Clemente H."/>
            <person name="Chen E.C.H."/>
            <person name="De La Providencia I."/>
            <person name="Hainaut M."/>
            <person name="Kuo A."/>
            <person name="Kohler A."/>
            <person name="Murat C."/>
            <person name="Tang N."/>
            <person name="Roy S."/>
            <person name="Loubradou J."/>
            <person name="Henrissat B."/>
            <person name="Grigoriev I.V."/>
            <person name="Corradi N."/>
            <person name="Roux C."/>
            <person name="Martin F.M."/>
        </authorList>
    </citation>
    <scope>NUCLEOTIDE SEQUENCE [LARGE SCALE GENOMIC DNA]</scope>
    <source>
        <strain evidence="1 2">DAOM 194757</strain>
    </source>
</reference>
<proteinExistence type="predicted"/>
<gene>
    <name evidence="1" type="ORF">C2G38_2035276</name>
</gene>
<comment type="caution">
    <text evidence="1">The sequence shown here is derived from an EMBL/GenBank/DDBJ whole genome shotgun (WGS) entry which is preliminary data.</text>
</comment>
<dbReference type="InterPro" id="IPR036465">
    <property type="entry name" value="vWFA_dom_sf"/>
</dbReference>
<evidence type="ECO:0000313" key="1">
    <source>
        <dbReference type="EMBL" id="RIB20391.1"/>
    </source>
</evidence>
<evidence type="ECO:0000313" key="2">
    <source>
        <dbReference type="Proteomes" id="UP000266673"/>
    </source>
</evidence>
<organism evidence="1 2">
    <name type="scientific">Gigaspora rosea</name>
    <dbReference type="NCBI Taxonomy" id="44941"/>
    <lineage>
        <taxon>Eukaryota</taxon>
        <taxon>Fungi</taxon>
        <taxon>Fungi incertae sedis</taxon>
        <taxon>Mucoromycota</taxon>
        <taxon>Glomeromycotina</taxon>
        <taxon>Glomeromycetes</taxon>
        <taxon>Diversisporales</taxon>
        <taxon>Gigasporaceae</taxon>
        <taxon>Gigaspora</taxon>
    </lineage>
</organism>
<name>A0A397VEX8_9GLOM</name>
<accession>A0A397VEX8</accession>
<protein>
    <recommendedName>
        <fullName evidence="3">VWFA domain-containing protein</fullName>
    </recommendedName>
</protein>